<dbReference type="PANTHER" id="PTHR31042:SF150">
    <property type="entry name" value="OS06G0661900 PROTEIN"/>
    <property type="match status" value="1"/>
</dbReference>
<dbReference type="InterPro" id="IPR003406">
    <property type="entry name" value="Glyco_trans_14"/>
</dbReference>
<evidence type="ECO:0000313" key="8">
    <source>
        <dbReference type="EMBL" id="CAK0782519.1"/>
    </source>
</evidence>
<accession>A0AAV1I720</accession>
<evidence type="ECO:0000256" key="6">
    <source>
        <dbReference type="SAM" id="MobiDB-lite"/>
    </source>
</evidence>
<dbReference type="Pfam" id="PF02485">
    <property type="entry name" value="Branch"/>
    <property type="match status" value="1"/>
</dbReference>
<keyword evidence="4 7" id="KW-0472">Membrane</keyword>
<organism evidence="8 9">
    <name type="scientific">Coccomyxa viridis</name>
    <dbReference type="NCBI Taxonomy" id="1274662"/>
    <lineage>
        <taxon>Eukaryota</taxon>
        <taxon>Viridiplantae</taxon>
        <taxon>Chlorophyta</taxon>
        <taxon>core chlorophytes</taxon>
        <taxon>Trebouxiophyceae</taxon>
        <taxon>Trebouxiophyceae incertae sedis</taxon>
        <taxon>Coccomyxaceae</taxon>
        <taxon>Coccomyxa</taxon>
    </lineage>
</organism>
<dbReference type="PANTHER" id="PTHR31042">
    <property type="entry name" value="CORE-2/I-BRANCHING BETA-1,6-N-ACETYLGLUCOSAMINYLTRANSFERASE FAMILY PROTEIN-RELATED"/>
    <property type="match status" value="1"/>
</dbReference>
<sequence>MPSKLLQSDSGDSSPSTPSTPPRSSQLKNPLRRSASFAFKESLKLKFMSRGSQPNLVAYADSEADHESSSKDEMRKKAGGNLMRNGKAWLRQRPHVVAIIALALLGSAGLVSTFGGPLRRSALGKHKRLMAQGIPESLMRVNITATYADNFCKSSAPSNLTTQHWMDGPICQRGNSTLKGAMQQTDACGAVINVPKIAMLFLATKGFPHAAMWAMWFQQVRGLVPKDCVAKAFCPGRGTKGDVAGFNDLVQACGPTDETQGLSSIVEQQHLFSLYVHLPPNKTLEGPPTIFTGHEIPNSIQTGWGDWSLAEASRVLIRESLKNPLNQRFIMLSESCVPIYPPAVVYQQLMWEKKSRINACDSDPNYYRDNYRYTWRMAPELDEGHWRKSFQWFGVVRKHAKVIAEDVKIARVFREHCVNAWDDDRNAWRSCFSDEHYFATVLATQGLDEETDCTGGMTHTEWCNPCLTADDRLHPTTFTADMVSQESMARMREDLLKGCNVSAAEALAGVSFVSSAQLAAGQECGQPPPLSVEGGALGRGCPLFARKFPVDTAHKVLEASFNMLVSENKVQPQGYLVPDSKAPSFDKQCKALAQSRKARKQLFV</sequence>
<evidence type="ECO:0000256" key="1">
    <source>
        <dbReference type="ARBA" id="ARBA00004606"/>
    </source>
</evidence>
<protein>
    <submittedName>
        <fullName evidence="8">Uncharacterized protein</fullName>
    </submittedName>
</protein>
<gene>
    <name evidence="8" type="ORF">CVIRNUC_005737</name>
</gene>
<evidence type="ECO:0000256" key="7">
    <source>
        <dbReference type="SAM" id="Phobius"/>
    </source>
</evidence>
<dbReference type="GO" id="GO:0016757">
    <property type="term" value="F:glycosyltransferase activity"/>
    <property type="evidence" value="ECO:0007669"/>
    <property type="project" value="UniProtKB-KW"/>
</dbReference>
<comment type="subcellular location">
    <subcellularLocation>
        <location evidence="1">Membrane</location>
        <topology evidence="1">Single-pass type II membrane protein</topology>
    </subcellularLocation>
</comment>
<proteinExistence type="predicted"/>
<feature type="compositionally biased region" description="Low complexity" evidence="6">
    <location>
        <begin position="8"/>
        <end position="25"/>
    </location>
</feature>
<evidence type="ECO:0000313" key="9">
    <source>
        <dbReference type="Proteomes" id="UP001314263"/>
    </source>
</evidence>
<evidence type="ECO:0000256" key="5">
    <source>
        <dbReference type="ARBA" id="ARBA00023180"/>
    </source>
</evidence>
<reference evidence="8 9" key="1">
    <citation type="submission" date="2023-10" db="EMBL/GenBank/DDBJ databases">
        <authorList>
            <person name="Maclean D."/>
            <person name="Macfadyen A."/>
        </authorList>
    </citation>
    <scope>NUCLEOTIDE SEQUENCE [LARGE SCALE GENOMIC DNA]</scope>
</reference>
<keyword evidence="2" id="KW-0328">Glycosyltransferase</keyword>
<feature type="transmembrane region" description="Helical" evidence="7">
    <location>
        <begin position="96"/>
        <end position="118"/>
    </location>
</feature>
<comment type="caution">
    <text evidence="8">The sequence shown here is derived from an EMBL/GenBank/DDBJ whole genome shotgun (WGS) entry which is preliminary data.</text>
</comment>
<name>A0AAV1I720_9CHLO</name>
<feature type="region of interest" description="Disordered" evidence="6">
    <location>
        <begin position="1"/>
        <end position="32"/>
    </location>
</feature>
<dbReference type="EMBL" id="CAUYUE010000007">
    <property type="protein sequence ID" value="CAK0782519.1"/>
    <property type="molecule type" value="Genomic_DNA"/>
</dbReference>
<dbReference type="GO" id="GO:0016020">
    <property type="term" value="C:membrane"/>
    <property type="evidence" value="ECO:0007669"/>
    <property type="project" value="UniProtKB-SubCell"/>
</dbReference>
<keyword evidence="5" id="KW-0325">Glycoprotein</keyword>
<keyword evidence="7" id="KW-1133">Transmembrane helix</keyword>
<evidence type="ECO:0000256" key="4">
    <source>
        <dbReference type="ARBA" id="ARBA00023136"/>
    </source>
</evidence>
<keyword evidence="3" id="KW-0808">Transferase</keyword>
<dbReference type="AlphaFoldDB" id="A0AAV1I720"/>
<dbReference type="InterPro" id="IPR044174">
    <property type="entry name" value="BC10-like"/>
</dbReference>
<keyword evidence="9" id="KW-1185">Reference proteome</keyword>
<evidence type="ECO:0000256" key="2">
    <source>
        <dbReference type="ARBA" id="ARBA00022676"/>
    </source>
</evidence>
<dbReference type="Proteomes" id="UP001314263">
    <property type="component" value="Unassembled WGS sequence"/>
</dbReference>
<keyword evidence="7" id="KW-0812">Transmembrane</keyword>
<evidence type="ECO:0000256" key="3">
    <source>
        <dbReference type="ARBA" id="ARBA00022679"/>
    </source>
</evidence>